<sequence>MVFVPTRGDHTLRFGTDIPNTPFEPGTVPASWYTDPERFDLERKYVLNPSWQMMFRAEQVPNVGDHYVWEGQGETVVFTRRKDGTIAGFHNICQHRGSRIVRNSGCGARRFTCPFHDWVYDFDGKVIGVPDREDFDQGKLEGLRTPEVEVGEWGGWVWAVLDGPGVAPPLLDWLGADIIEDLGAYQMEHMFLKEKVVWDVDVNWKVIMDAFNEFYHAPALHHISPQDVKDGREMRIFEFDHHAMMIVPLKGALPKLKENPDHQSVAICHYTIFPSGVFNNNPEHLQLFRPVPLSHNKTRFETWELWYKSDDADYLDRTERHWEHLKVVVGEDVWTWEDIAATSRSMYYKENLYNDREGKIPFFHNQVNNLIEEGKRRDAAGK</sequence>
<evidence type="ECO:0000313" key="9">
    <source>
        <dbReference type="EMBL" id="CAB4994043.1"/>
    </source>
</evidence>
<dbReference type="PROSITE" id="PS51296">
    <property type="entry name" value="RIESKE"/>
    <property type="match status" value="1"/>
</dbReference>
<keyword evidence="4" id="KW-0560">Oxidoreductase</keyword>
<dbReference type="Pfam" id="PF00848">
    <property type="entry name" value="Ring_hydroxyl_A"/>
    <property type="match status" value="1"/>
</dbReference>
<proteinExistence type="predicted"/>
<evidence type="ECO:0000256" key="2">
    <source>
        <dbReference type="ARBA" id="ARBA00022714"/>
    </source>
</evidence>
<name>A0A6J6TAI0_9ZZZZ</name>
<dbReference type="InterPro" id="IPR015879">
    <property type="entry name" value="Ring_hydroxy_dOase_asu_C_dom"/>
</dbReference>
<dbReference type="CDD" id="cd00680">
    <property type="entry name" value="RHO_alpha_C"/>
    <property type="match status" value="1"/>
</dbReference>
<evidence type="ECO:0000256" key="3">
    <source>
        <dbReference type="ARBA" id="ARBA00022723"/>
    </source>
</evidence>
<dbReference type="PRINTS" id="PR00090">
    <property type="entry name" value="RNGDIOXGNASE"/>
</dbReference>
<dbReference type="AlphaFoldDB" id="A0A6J6TAI0"/>
<dbReference type="CDD" id="cd03469">
    <property type="entry name" value="Rieske_RO_Alpha_N"/>
    <property type="match status" value="1"/>
</dbReference>
<dbReference type="GO" id="GO:0005506">
    <property type="term" value="F:iron ion binding"/>
    <property type="evidence" value="ECO:0007669"/>
    <property type="project" value="InterPro"/>
</dbReference>
<keyword evidence="5" id="KW-0408">Iron</keyword>
<dbReference type="Pfam" id="PF00355">
    <property type="entry name" value="Rieske"/>
    <property type="match status" value="1"/>
</dbReference>
<comment type="cofactor">
    <cofactor evidence="1">
        <name>Fe cation</name>
        <dbReference type="ChEBI" id="CHEBI:24875"/>
    </cofactor>
</comment>
<dbReference type="EMBL" id="CAEZYW010000139">
    <property type="protein sequence ID" value="CAB4744441.1"/>
    <property type="molecule type" value="Genomic_DNA"/>
</dbReference>
<feature type="domain" description="Rieske" evidence="7">
    <location>
        <begin position="51"/>
        <end position="159"/>
    </location>
</feature>
<protein>
    <submittedName>
        <fullName evidence="8">Unannotated protein</fullName>
    </submittedName>
</protein>
<gene>
    <name evidence="8" type="ORF">UFOPK2786_00962</name>
    <name evidence="9" type="ORF">UFOPK3957_01169</name>
    <name evidence="10" type="ORF">UFOPK4061_01649</name>
</gene>
<evidence type="ECO:0000256" key="6">
    <source>
        <dbReference type="ARBA" id="ARBA00023014"/>
    </source>
</evidence>
<evidence type="ECO:0000259" key="7">
    <source>
        <dbReference type="PROSITE" id="PS51296"/>
    </source>
</evidence>
<dbReference type="InterPro" id="IPR001663">
    <property type="entry name" value="Rng_hydr_dOase-A"/>
</dbReference>
<evidence type="ECO:0000256" key="4">
    <source>
        <dbReference type="ARBA" id="ARBA00023002"/>
    </source>
</evidence>
<dbReference type="GO" id="GO:0051537">
    <property type="term" value="F:2 iron, 2 sulfur cluster binding"/>
    <property type="evidence" value="ECO:0007669"/>
    <property type="project" value="UniProtKB-KW"/>
</dbReference>
<dbReference type="SUPFAM" id="SSF55961">
    <property type="entry name" value="Bet v1-like"/>
    <property type="match status" value="1"/>
</dbReference>
<evidence type="ECO:0000313" key="8">
    <source>
        <dbReference type="EMBL" id="CAB4744441.1"/>
    </source>
</evidence>
<dbReference type="PANTHER" id="PTHR43756:SF5">
    <property type="entry name" value="CHOLINE MONOOXYGENASE, CHLOROPLASTIC"/>
    <property type="match status" value="1"/>
</dbReference>
<organism evidence="8">
    <name type="scientific">freshwater metagenome</name>
    <dbReference type="NCBI Taxonomy" id="449393"/>
    <lineage>
        <taxon>unclassified sequences</taxon>
        <taxon>metagenomes</taxon>
        <taxon>ecological metagenomes</taxon>
    </lineage>
</organism>
<dbReference type="InterPro" id="IPR017941">
    <property type="entry name" value="Rieske_2Fe-2S"/>
</dbReference>
<dbReference type="SUPFAM" id="SSF50022">
    <property type="entry name" value="ISP domain"/>
    <property type="match status" value="1"/>
</dbReference>
<dbReference type="PANTHER" id="PTHR43756">
    <property type="entry name" value="CHOLINE MONOOXYGENASE, CHLOROPLASTIC"/>
    <property type="match status" value="1"/>
</dbReference>
<keyword evidence="2" id="KW-0001">2Fe-2S</keyword>
<dbReference type="EMBL" id="CAFBPD010000327">
    <property type="protein sequence ID" value="CAB5025529.1"/>
    <property type="molecule type" value="Genomic_DNA"/>
</dbReference>
<keyword evidence="3" id="KW-0479">Metal-binding</keyword>
<evidence type="ECO:0000256" key="1">
    <source>
        <dbReference type="ARBA" id="ARBA00001962"/>
    </source>
</evidence>
<reference evidence="8" key="1">
    <citation type="submission" date="2020-05" db="EMBL/GenBank/DDBJ databases">
        <authorList>
            <person name="Chiriac C."/>
            <person name="Salcher M."/>
            <person name="Ghai R."/>
            <person name="Kavagutti S V."/>
        </authorList>
    </citation>
    <scope>NUCLEOTIDE SEQUENCE</scope>
</reference>
<dbReference type="Gene3D" id="3.90.380.10">
    <property type="entry name" value="Naphthalene 1,2-dioxygenase Alpha Subunit, Chain A, domain 1"/>
    <property type="match status" value="2"/>
</dbReference>
<dbReference type="GO" id="GO:0016491">
    <property type="term" value="F:oxidoreductase activity"/>
    <property type="evidence" value="ECO:0007669"/>
    <property type="project" value="UniProtKB-KW"/>
</dbReference>
<evidence type="ECO:0000256" key="5">
    <source>
        <dbReference type="ARBA" id="ARBA00023004"/>
    </source>
</evidence>
<dbReference type="InterPro" id="IPR036922">
    <property type="entry name" value="Rieske_2Fe-2S_sf"/>
</dbReference>
<evidence type="ECO:0000313" key="10">
    <source>
        <dbReference type="EMBL" id="CAB5025529.1"/>
    </source>
</evidence>
<keyword evidence="6" id="KW-0411">Iron-sulfur</keyword>
<dbReference type="Gene3D" id="2.102.10.10">
    <property type="entry name" value="Rieske [2Fe-2S] iron-sulphur domain"/>
    <property type="match status" value="1"/>
</dbReference>
<accession>A0A6J6TAI0</accession>
<dbReference type="EMBL" id="CAFBOM010000199">
    <property type="protein sequence ID" value="CAB4994043.1"/>
    <property type="molecule type" value="Genomic_DNA"/>
</dbReference>